<accession>A0AAD1X1X1</accession>
<evidence type="ECO:0000313" key="3">
    <source>
        <dbReference type="Proteomes" id="UP001295684"/>
    </source>
</evidence>
<feature type="compositionally biased region" description="Polar residues" evidence="1">
    <location>
        <begin position="1"/>
        <end position="12"/>
    </location>
</feature>
<dbReference type="Proteomes" id="UP001295684">
    <property type="component" value="Unassembled WGS sequence"/>
</dbReference>
<gene>
    <name evidence="2" type="ORF">ECRASSUSDP1_LOCUS1354</name>
</gene>
<keyword evidence="3" id="KW-1185">Reference proteome</keyword>
<feature type="region of interest" description="Disordered" evidence="1">
    <location>
        <begin position="1"/>
        <end position="26"/>
    </location>
</feature>
<reference evidence="2" key="1">
    <citation type="submission" date="2023-07" db="EMBL/GenBank/DDBJ databases">
        <authorList>
            <consortium name="AG Swart"/>
            <person name="Singh M."/>
            <person name="Singh A."/>
            <person name="Seah K."/>
            <person name="Emmerich C."/>
        </authorList>
    </citation>
    <scope>NUCLEOTIDE SEQUENCE</scope>
    <source>
        <strain evidence="2">DP1</strain>
    </source>
</reference>
<evidence type="ECO:0000313" key="2">
    <source>
        <dbReference type="EMBL" id="CAI2360058.1"/>
    </source>
</evidence>
<organism evidence="2 3">
    <name type="scientific">Euplotes crassus</name>
    <dbReference type="NCBI Taxonomy" id="5936"/>
    <lineage>
        <taxon>Eukaryota</taxon>
        <taxon>Sar</taxon>
        <taxon>Alveolata</taxon>
        <taxon>Ciliophora</taxon>
        <taxon>Intramacronucleata</taxon>
        <taxon>Spirotrichea</taxon>
        <taxon>Hypotrichia</taxon>
        <taxon>Euplotida</taxon>
        <taxon>Euplotidae</taxon>
        <taxon>Moneuplotes</taxon>
    </lineage>
</organism>
<name>A0AAD1X1X1_EUPCR</name>
<evidence type="ECO:0000256" key="1">
    <source>
        <dbReference type="SAM" id="MobiDB-lite"/>
    </source>
</evidence>
<proteinExistence type="predicted"/>
<sequence length="157" mass="17563">MQIGASSSTQPGWGQPGGNHESTIGDSQGEFANFEELQAEYRDLQKIPHLCDKIMQSYKATGSGGTFKMLRRLKIPNEVSLKPTGFPNLQNSIFDVPESGSGQISLAELVCSKIREFHTLEHPSLSTINKVWNFQTEIVTEEEYYSGMSLSYFLEHK</sequence>
<dbReference type="EMBL" id="CAMPGE010001278">
    <property type="protein sequence ID" value="CAI2360058.1"/>
    <property type="molecule type" value="Genomic_DNA"/>
</dbReference>
<comment type="caution">
    <text evidence="2">The sequence shown here is derived from an EMBL/GenBank/DDBJ whole genome shotgun (WGS) entry which is preliminary data.</text>
</comment>
<dbReference type="AlphaFoldDB" id="A0AAD1X1X1"/>
<protein>
    <submittedName>
        <fullName evidence="2">Uncharacterized protein</fullName>
    </submittedName>
</protein>